<dbReference type="GO" id="GO:0005524">
    <property type="term" value="F:ATP binding"/>
    <property type="evidence" value="ECO:0007669"/>
    <property type="project" value="UniProtKB-KW"/>
</dbReference>
<keyword evidence="2" id="KW-0813">Transport</keyword>
<dbReference type="FunFam" id="3.40.50.300:FF:000032">
    <property type="entry name" value="Export ABC transporter ATP-binding protein"/>
    <property type="match status" value="1"/>
</dbReference>
<dbReference type="PANTHER" id="PTHR42798:SF6">
    <property type="entry name" value="CELL DIVISION ATP-BINDING PROTEIN FTSE"/>
    <property type="match status" value="1"/>
</dbReference>
<evidence type="ECO:0000256" key="2">
    <source>
        <dbReference type="ARBA" id="ARBA00022448"/>
    </source>
</evidence>
<gene>
    <name evidence="6" type="ORF">SAMN02745207_02152</name>
</gene>
<dbReference type="PROSITE" id="PS00211">
    <property type="entry name" value="ABC_TRANSPORTER_1"/>
    <property type="match status" value="1"/>
</dbReference>
<keyword evidence="3" id="KW-0547">Nucleotide-binding</keyword>
<accession>A0A1M5V7R8</accession>
<keyword evidence="4 6" id="KW-0067">ATP-binding</keyword>
<dbReference type="CDD" id="cd03255">
    <property type="entry name" value="ABC_MJ0796_LolCDE_FtsE"/>
    <property type="match status" value="1"/>
</dbReference>
<evidence type="ECO:0000256" key="3">
    <source>
        <dbReference type="ARBA" id="ARBA00022741"/>
    </source>
</evidence>
<dbReference type="GO" id="GO:0016887">
    <property type="term" value="F:ATP hydrolysis activity"/>
    <property type="evidence" value="ECO:0007669"/>
    <property type="project" value="InterPro"/>
</dbReference>
<dbReference type="InterPro" id="IPR003593">
    <property type="entry name" value="AAA+_ATPase"/>
</dbReference>
<dbReference type="Proteomes" id="UP000184447">
    <property type="component" value="Unassembled WGS sequence"/>
</dbReference>
<protein>
    <submittedName>
        <fullName evidence="6">Putative ABC transport system ATP-binding protein</fullName>
    </submittedName>
</protein>
<dbReference type="GO" id="GO:0098796">
    <property type="term" value="C:membrane protein complex"/>
    <property type="evidence" value="ECO:0007669"/>
    <property type="project" value="UniProtKB-ARBA"/>
</dbReference>
<dbReference type="STRING" id="1121316.SAMN02745207_02152"/>
<sequence length="229" mass="25111">MSLIETKNIVKNFKLGKVGVKILKGISLEVEKGEFVAIVGESGSGKSTLLNIIGGLMPPSSGEIEINGKKLIGLNENQLALFRRDNIGFIFQSYNLLPQLTALENVERPLIFSGIPKKTRKIMALNMIERVGLADRANHKPSELSGGQQQRVSIARALVNNPEIILADEPTGNLDSKTSTEILEILKELNVESKKTFVVVTHSKQVTEYADRVINMVDGFITSIDKNSI</sequence>
<comment type="similarity">
    <text evidence="1">Belongs to the ABC transporter superfamily.</text>
</comment>
<keyword evidence="7" id="KW-1185">Reference proteome</keyword>
<feature type="domain" description="ABC transporter" evidence="5">
    <location>
        <begin position="4"/>
        <end position="229"/>
    </location>
</feature>
<dbReference type="InterPro" id="IPR017871">
    <property type="entry name" value="ABC_transporter-like_CS"/>
</dbReference>
<dbReference type="Pfam" id="PF00005">
    <property type="entry name" value="ABC_tran"/>
    <property type="match status" value="1"/>
</dbReference>
<dbReference type="PANTHER" id="PTHR42798">
    <property type="entry name" value="LIPOPROTEIN-RELEASING SYSTEM ATP-BINDING PROTEIN LOLD"/>
    <property type="match status" value="1"/>
</dbReference>
<dbReference type="InterPro" id="IPR003439">
    <property type="entry name" value="ABC_transporter-like_ATP-bd"/>
</dbReference>
<dbReference type="PROSITE" id="PS50893">
    <property type="entry name" value="ABC_TRANSPORTER_2"/>
    <property type="match status" value="1"/>
</dbReference>
<reference evidence="6 7" key="1">
    <citation type="submission" date="2016-11" db="EMBL/GenBank/DDBJ databases">
        <authorList>
            <person name="Jaros S."/>
            <person name="Januszkiewicz K."/>
            <person name="Wedrychowicz H."/>
        </authorList>
    </citation>
    <scope>NUCLEOTIDE SEQUENCE [LARGE SCALE GENOMIC DNA]</scope>
    <source>
        <strain evidence="6 7">DSM 8605</strain>
    </source>
</reference>
<dbReference type="InterPro" id="IPR017911">
    <property type="entry name" value="MacB-like_ATP-bd"/>
</dbReference>
<proteinExistence type="inferred from homology"/>
<dbReference type="AlphaFoldDB" id="A0A1M5V7R8"/>
<organism evidence="6 7">
    <name type="scientific">Clostridium grantii DSM 8605</name>
    <dbReference type="NCBI Taxonomy" id="1121316"/>
    <lineage>
        <taxon>Bacteria</taxon>
        <taxon>Bacillati</taxon>
        <taxon>Bacillota</taxon>
        <taxon>Clostridia</taxon>
        <taxon>Eubacteriales</taxon>
        <taxon>Clostridiaceae</taxon>
        <taxon>Clostridium</taxon>
    </lineage>
</organism>
<evidence type="ECO:0000313" key="6">
    <source>
        <dbReference type="EMBL" id="SHH71266.1"/>
    </source>
</evidence>
<dbReference type="EMBL" id="FQXM01000010">
    <property type="protein sequence ID" value="SHH71266.1"/>
    <property type="molecule type" value="Genomic_DNA"/>
</dbReference>
<name>A0A1M5V7R8_9CLOT</name>
<evidence type="ECO:0000256" key="4">
    <source>
        <dbReference type="ARBA" id="ARBA00022840"/>
    </source>
</evidence>
<evidence type="ECO:0000259" key="5">
    <source>
        <dbReference type="PROSITE" id="PS50893"/>
    </source>
</evidence>
<dbReference type="Gene3D" id="3.40.50.300">
    <property type="entry name" value="P-loop containing nucleotide triphosphate hydrolases"/>
    <property type="match status" value="1"/>
</dbReference>
<dbReference type="SUPFAM" id="SSF52540">
    <property type="entry name" value="P-loop containing nucleoside triphosphate hydrolases"/>
    <property type="match status" value="1"/>
</dbReference>
<dbReference type="SMART" id="SM00382">
    <property type="entry name" value="AAA"/>
    <property type="match status" value="1"/>
</dbReference>
<evidence type="ECO:0000256" key="1">
    <source>
        <dbReference type="ARBA" id="ARBA00005417"/>
    </source>
</evidence>
<dbReference type="OrthoDB" id="9802264at2"/>
<dbReference type="RefSeq" id="WP_073338430.1">
    <property type="nucleotide sequence ID" value="NZ_FQXM01000010.1"/>
</dbReference>
<dbReference type="GO" id="GO:0022857">
    <property type="term" value="F:transmembrane transporter activity"/>
    <property type="evidence" value="ECO:0007669"/>
    <property type="project" value="UniProtKB-ARBA"/>
</dbReference>
<dbReference type="InterPro" id="IPR027417">
    <property type="entry name" value="P-loop_NTPase"/>
</dbReference>
<evidence type="ECO:0000313" key="7">
    <source>
        <dbReference type="Proteomes" id="UP000184447"/>
    </source>
</evidence>